<gene>
    <name evidence="1" type="ORF">BN2458_PEG0989</name>
    <name evidence="2" type="ORF">LS75_008730</name>
</gene>
<sequence>MREGSDNKNFFCLTLSFVWAEYSCDELKCTDYKVGLGALAGIHNTSLHDISILGGTLFLARIWLWIQ</sequence>
<evidence type="ECO:0000313" key="1">
    <source>
        <dbReference type="EMBL" id="CUU39874.1"/>
    </source>
</evidence>
<accession>A0A099UEQ1</accession>
<dbReference type="KEGG" id="hty:BN2458_PEG0989"/>
<dbReference type="Proteomes" id="UP000064525">
    <property type="component" value="Chromosome I"/>
</dbReference>
<reference evidence="4" key="2">
    <citation type="submission" date="2015-11" db="EMBL/GenBank/DDBJ databases">
        <authorList>
            <person name="Anvar S.Y."/>
        </authorList>
    </citation>
    <scope>NUCLEOTIDE SEQUENCE [LARGE SCALE GENOMIC DNA]</scope>
</reference>
<dbReference type="OrthoDB" id="5329672at2"/>
<dbReference type="STRING" id="76936.BN2458_PEG0989"/>
<dbReference type="RefSeq" id="WP_034328095.1">
    <property type="nucleotide sequence ID" value="NZ_CAJTQN010000004.1"/>
</dbReference>
<proteinExistence type="predicted"/>
<organism evidence="1 4">
    <name type="scientific">Helicobacter typhlonius</name>
    <dbReference type="NCBI Taxonomy" id="76936"/>
    <lineage>
        <taxon>Bacteria</taxon>
        <taxon>Pseudomonadati</taxon>
        <taxon>Campylobacterota</taxon>
        <taxon>Epsilonproteobacteria</taxon>
        <taxon>Campylobacterales</taxon>
        <taxon>Helicobacteraceae</taxon>
        <taxon>Helicobacter</taxon>
    </lineage>
</organism>
<evidence type="ECO:0000313" key="4">
    <source>
        <dbReference type="Proteomes" id="UP000064525"/>
    </source>
</evidence>
<dbReference type="AlphaFoldDB" id="A0A099UEQ1"/>
<protein>
    <submittedName>
        <fullName evidence="1">Uncharacterized protein</fullName>
    </submittedName>
</protein>
<keyword evidence="3" id="KW-1185">Reference proteome</keyword>
<reference evidence="1" key="3">
    <citation type="submission" date="2015-11" db="EMBL/GenBank/DDBJ databases">
        <authorList>
            <person name="Zhang Y."/>
            <person name="Guo Z."/>
        </authorList>
    </citation>
    <scope>NUCLEOTIDE SEQUENCE</scope>
    <source>
        <strain evidence="1">1</strain>
    </source>
</reference>
<evidence type="ECO:0000313" key="3">
    <source>
        <dbReference type="Proteomes" id="UP000029925"/>
    </source>
</evidence>
<dbReference type="PATRIC" id="fig|76936.10.peg.966"/>
<dbReference type="GeneID" id="78151217"/>
<reference evidence="2 3" key="1">
    <citation type="journal article" date="2014" name="Genome Announc.">
        <title>Draft genome sequences of eight enterohepatic helicobacter species isolated from both laboratory and wild rodents.</title>
        <authorList>
            <person name="Sheh A."/>
            <person name="Shen Z."/>
            <person name="Fox J.G."/>
        </authorList>
    </citation>
    <scope>NUCLEOTIDE SEQUENCE [LARGE SCALE GENOMIC DNA]</scope>
    <source>
        <strain evidence="2 3">MIT 98-6810</strain>
    </source>
</reference>
<dbReference type="Proteomes" id="UP000029925">
    <property type="component" value="Unassembled WGS sequence"/>
</dbReference>
<dbReference type="EMBL" id="JRPF02000013">
    <property type="protein sequence ID" value="TLD77952.1"/>
    <property type="molecule type" value="Genomic_DNA"/>
</dbReference>
<name>A0A099UEQ1_9HELI</name>
<dbReference type="EMBL" id="LN907858">
    <property type="protein sequence ID" value="CUU39874.1"/>
    <property type="molecule type" value="Genomic_DNA"/>
</dbReference>
<evidence type="ECO:0000313" key="2">
    <source>
        <dbReference type="EMBL" id="TLD77952.1"/>
    </source>
</evidence>